<dbReference type="AlphaFoldDB" id="F4R837"/>
<gene>
    <name evidence="1" type="ORF">MELLADRAFT_102380</name>
</gene>
<organism evidence="2">
    <name type="scientific">Melampsora larici-populina (strain 98AG31 / pathotype 3-4-7)</name>
    <name type="common">Poplar leaf rust fungus</name>
    <dbReference type="NCBI Taxonomy" id="747676"/>
    <lineage>
        <taxon>Eukaryota</taxon>
        <taxon>Fungi</taxon>
        <taxon>Dikarya</taxon>
        <taxon>Basidiomycota</taxon>
        <taxon>Pucciniomycotina</taxon>
        <taxon>Pucciniomycetes</taxon>
        <taxon>Pucciniales</taxon>
        <taxon>Melampsoraceae</taxon>
        <taxon>Melampsora</taxon>
    </lineage>
</organism>
<reference evidence="2" key="1">
    <citation type="journal article" date="2011" name="Proc. Natl. Acad. Sci. U.S.A.">
        <title>Obligate biotrophy features unraveled by the genomic analysis of rust fungi.</title>
        <authorList>
            <person name="Duplessis S."/>
            <person name="Cuomo C.A."/>
            <person name="Lin Y.-C."/>
            <person name="Aerts A."/>
            <person name="Tisserant E."/>
            <person name="Veneault-Fourrey C."/>
            <person name="Joly D.L."/>
            <person name="Hacquard S."/>
            <person name="Amselem J."/>
            <person name="Cantarel B.L."/>
            <person name="Chiu R."/>
            <person name="Coutinho P.M."/>
            <person name="Feau N."/>
            <person name="Field M."/>
            <person name="Frey P."/>
            <person name="Gelhaye E."/>
            <person name="Goldberg J."/>
            <person name="Grabherr M.G."/>
            <person name="Kodira C.D."/>
            <person name="Kohler A."/>
            <person name="Kuees U."/>
            <person name="Lindquist E.A."/>
            <person name="Lucas S.M."/>
            <person name="Mago R."/>
            <person name="Mauceli E."/>
            <person name="Morin E."/>
            <person name="Murat C."/>
            <person name="Pangilinan J.L."/>
            <person name="Park R."/>
            <person name="Pearson M."/>
            <person name="Quesneville H."/>
            <person name="Rouhier N."/>
            <person name="Sakthikumar S."/>
            <person name="Salamov A.A."/>
            <person name="Schmutz J."/>
            <person name="Selles B."/>
            <person name="Shapiro H."/>
            <person name="Tanguay P."/>
            <person name="Tuskan G.A."/>
            <person name="Henrissat B."/>
            <person name="Van de Peer Y."/>
            <person name="Rouze P."/>
            <person name="Ellis J.G."/>
            <person name="Dodds P.N."/>
            <person name="Schein J.E."/>
            <person name="Zhong S."/>
            <person name="Hamelin R.C."/>
            <person name="Grigoriev I.V."/>
            <person name="Szabo L.J."/>
            <person name="Martin F."/>
        </authorList>
    </citation>
    <scope>NUCLEOTIDE SEQUENCE [LARGE SCALE GENOMIC DNA]</scope>
    <source>
        <strain evidence="2">98AG31 / pathotype 3-4-7</strain>
    </source>
</reference>
<name>F4R837_MELLP</name>
<keyword evidence="2" id="KW-1185">Reference proteome</keyword>
<proteinExistence type="predicted"/>
<dbReference type="InParanoid" id="F4R837"/>
<dbReference type="KEGG" id="mlr:MELLADRAFT_102380"/>
<evidence type="ECO:0008006" key="3">
    <source>
        <dbReference type="Google" id="ProtNLM"/>
    </source>
</evidence>
<accession>F4R837</accession>
<dbReference type="HOGENOM" id="CLU_1687014_0_0_1"/>
<protein>
    <recommendedName>
        <fullName evidence="3">Retrotransposon gag domain-containing protein</fullName>
    </recommendedName>
</protein>
<evidence type="ECO:0000313" key="2">
    <source>
        <dbReference type="Proteomes" id="UP000001072"/>
    </source>
</evidence>
<evidence type="ECO:0000313" key="1">
    <source>
        <dbReference type="EMBL" id="EGG11428.1"/>
    </source>
</evidence>
<dbReference type="GeneID" id="18921661"/>
<dbReference type="Proteomes" id="UP000001072">
    <property type="component" value="Unassembled WGS sequence"/>
</dbReference>
<dbReference type="VEuPathDB" id="FungiDB:MELLADRAFT_102380"/>
<dbReference type="EMBL" id="GL883092">
    <property type="protein sequence ID" value="EGG11428.1"/>
    <property type="molecule type" value="Genomic_DNA"/>
</dbReference>
<sequence length="156" mass="17576">MYTSTPFNCNPFCTSVPSICNTASLNHQQPAAVVPVTVSAIDPVRFRVSDFPKYKGKYGDVSAYRIWHHKVEQIFKVKGIILDSDCFNILLLLLSNNPAASWCQRLGSFEGHTWLSVMKEMESVVLPVDWLDKIKQQLHDLSMKPGEHMSTFCAQG</sequence>
<dbReference type="RefSeq" id="XP_007405063.1">
    <property type="nucleotide sequence ID" value="XM_007405001.1"/>
</dbReference>